<protein>
    <submittedName>
        <fullName evidence="3">Type IV pilin N-term methylation site GFxxxE</fullName>
    </submittedName>
</protein>
<dbReference type="EMBL" id="FQXM01000004">
    <property type="protein sequence ID" value="SHH37569.1"/>
    <property type="molecule type" value="Genomic_DNA"/>
</dbReference>
<keyword evidence="4" id="KW-1185">Reference proteome</keyword>
<dbReference type="InterPro" id="IPR045584">
    <property type="entry name" value="Pilin-like"/>
</dbReference>
<feature type="transmembrane region" description="Helical" evidence="2">
    <location>
        <begin position="12"/>
        <end position="33"/>
    </location>
</feature>
<dbReference type="SUPFAM" id="SSF54523">
    <property type="entry name" value="Pili subunits"/>
    <property type="match status" value="1"/>
</dbReference>
<evidence type="ECO:0000256" key="1">
    <source>
        <dbReference type="SAM" id="MobiDB-lite"/>
    </source>
</evidence>
<keyword evidence="2" id="KW-0472">Membrane</keyword>
<dbReference type="OrthoDB" id="1819208at2"/>
<feature type="compositionally biased region" description="Polar residues" evidence="1">
    <location>
        <begin position="130"/>
        <end position="139"/>
    </location>
</feature>
<dbReference type="RefSeq" id="WP_073337254.1">
    <property type="nucleotide sequence ID" value="NZ_FQXM01000004.1"/>
</dbReference>
<gene>
    <name evidence="3" type="ORF">SAMN02745207_00924</name>
</gene>
<evidence type="ECO:0000313" key="4">
    <source>
        <dbReference type="Proteomes" id="UP000184447"/>
    </source>
</evidence>
<keyword evidence="2" id="KW-1133">Transmembrane helix</keyword>
<organism evidence="3 4">
    <name type="scientific">Clostridium grantii DSM 8605</name>
    <dbReference type="NCBI Taxonomy" id="1121316"/>
    <lineage>
        <taxon>Bacteria</taxon>
        <taxon>Bacillati</taxon>
        <taxon>Bacillota</taxon>
        <taxon>Clostridia</taxon>
        <taxon>Eubacteriales</taxon>
        <taxon>Clostridiaceae</taxon>
        <taxon>Clostridium</taxon>
    </lineage>
</organism>
<dbReference type="Gene3D" id="3.30.700.10">
    <property type="entry name" value="Glycoprotein, Type 4 Pilin"/>
    <property type="match status" value="1"/>
</dbReference>
<sequence length="150" mass="16569">MKKKLINNKKKGFSIIEILVAMAITLILLSIMAPKYMAYRDKAKELKAVDLGRKIYSVYLDSFMNEGGYDAAVLKVDINTMLGIAGTDITLSDNDDPVTIEYPCDGEEYSVEINKANGNFEVKHDSNEIYSSNQYSKASEPSEPDAPAGD</sequence>
<evidence type="ECO:0000313" key="3">
    <source>
        <dbReference type="EMBL" id="SHH37569.1"/>
    </source>
</evidence>
<proteinExistence type="predicted"/>
<keyword evidence="2" id="KW-0812">Transmembrane</keyword>
<reference evidence="3 4" key="1">
    <citation type="submission" date="2016-11" db="EMBL/GenBank/DDBJ databases">
        <authorList>
            <person name="Jaros S."/>
            <person name="Januszkiewicz K."/>
            <person name="Wedrychowicz H."/>
        </authorList>
    </citation>
    <scope>NUCLEOTIDE SEQUENCE [LARGE SCALE GENOMIC DNA]</scope>
    <source>
        <strain evidence="3 4">DSM 8605</strain>
    </source>
</reference>
<dbReference type="AlphaFoldDB" id="A0A1M5SGG1"/>
<dbReference type="NCBIfam" id="TIGR02532">
    <property type="entry name" value="IV_pilin_GFxxxE"/>
    <property type="match status" value="1"/>
</dbReference>
<dbReference type="Proteomes" id="UP000184447">
    <property type="component" value="Unassembled WGS sequence"/>
</dbReference>
<feature type="region of interest" description="Disordered" evidence="1">
    <location>
        <begin position="130"/>
        <end position="150"/>
    </location>
</feature>
<dbReference type="STRING" id="1121316.SAMN02745207_00924"/>
<name>A0A1M5SGG1_9CLOT</name>
<dbReference type="InterPro" id="IPR012902">
    <property type="entry name" value="N_methyl_site"/>
</dbReference>
<evidence type="ECO:0000256" key="2">
    <source>
        <dbReference type="SAM" id="Phobius"/>
    </source>
</evidence>
<dbReference type="Pfam" id="PF07963">
    <property type="entry name" value="N_methyl"/>
    <property type="match status" value="1"/>
</dbReference>
<accession>A0A1M5SGG1</accession>